<evidence type="ECO:0000313" key="1">
    <source>
        <dbReference type="EMBL" id="EUD73827.1"/>
    </source>
</evidence>
<dbReference type="AlphaFoldDB" id="W7AJZ8"/>
<protein>
    <submittedName>
        <fullName evidence="1">Uncharacterized protein</fullName>
    </submittedName>
</protein>
<dbReference type="GO" id="GO:0005737">
    <property type="term" value="C:cytoplasm"/>
    <property type="evidence" value="ECO:0007669"/>
    <property type="project" value="TreeGrafter"/>
</dbReference>
<dbReference type="GO" id="GO:0016020">
    <property type="term" value="C:membrane"/>
    <property type="evidence" value="ECO:0007669"/>
    <property type="project" value="TreeGrafter"/>
</dbReference>
<evidence type="ECO:0000313" key="2">
    <source>
        <dbReference type="Proteomes" id="UP000030659"/>
    </source>
</evidence>
<dbReference type="Proteomes" id="UP000030659">
    <property type="component" value="Unassembled WGS sequence"/>
</dbReference>
<dbReference type="GO" id="GO:0006914">
    <property type="term" value="P:autophagy"/>
    <property type="evidence" value="ECO:0007669"/>
    <property type="project" value="TreeGrafter"/>
</dbReference>
<dbReference type="PANTHER" id="PTHR12894">
    <property type="entry name" value="CNH DOMAIN CONTAINING"/>
    <property type="match status" value="1"/>
</dbReference>
<dbReference type="GO" id="GO:0034058">
    <property type="term" value="P:endosomal vesicle fusion"/>
    <property type="evidence" value="ECO:0007669"/>
    <property type="project" value="TreeGrafter"/>
</dbReference>
<dbReference type="EMBL" id="KI965395">
    <property type="protein sequence ID" value="EUD73827.1"/>
    <property type="molecule type" value="Genomic_DNA"/>
</dbReference>
<gene>
    <name evidence="1" type="ORF">YYG_00917</name>
</gene>
<name>W7AJZ8_PLAVN</name>
<organism evidence="1 2">
    <name type="scientific">Plasmodium vinckei petteri</name>
    <dbReference type="NCBI Taxonomy" id="138298"/>
    <lineage>
        <taxon>Eukaryota</taxon>
        <taxon>Sar</taxon>
        <taxon>Alveolata</taxon>
        <taxon>Apicomplexa</taxon>
        <taxon>Aconoidasida</taxon>
        <taxon>Haemosporida</taxon>
        <taxon>Plasmodiidae</taxon>
        <taxon>Plasmodium</taxon>
        <taxon>Plasmodium (Vinckeia)</taxon>
    </lineage>
</organism>
<accession>W7AJZ8</accession>
<reference evidence="1 2" key="1">
    <citation type="submission" date="2013-02" db="EMBL/GenBank/DDBJ databases">
        <title>The Genome Sequence of Plasmodium vinckei petteri CR.</title>
        <authorList>
            <consortium name="The Broad Institute Genome Sequencing Platform"/>
            <consortium name="The Broad Institute Genome Sequencing Center for Infectious Disease"/>
            <person name="Neafsey D."/>
            <person name="Cheeseman I."/>
            <person name="Volkman S."/>
            <person name="Adams J."/>
            <person name="Walker B."/>
            <person name="Young S.K."/>
            <person name="Zeng Q."/>
            <person name="Gargeya S."/>
            <person name="Fitzgerald M."/>
            <person name="Haas B."/>
            <person name="Abouelleil A."/>
            <person name="Alvarado L."/>
            <person name="Arachchi H.M."/>
            <person name="Berlin A.M."/>
            <person name="Chapman S.B."/>
            <person name="Dewar J."/>
            <person name="Goldberg J."/>
            <person name="Griggs A."/>
            <person name="Gujja S."/>
            <person name="Hansen M."/>
            <person name="Howarth C."/>
            <person name="Imamovic A."/>
            <person name="Larimer J."/>
            <person name="McCowan C."/>
            <person name="Murphy C."/>
            <person name="Neiman D."/>
            <person name="Pearson M."/>
            <person name="Priest M."/>
            <person name="Roberts A."/>
            <person name="Saif S."/>
            <person name="Shea T."/>
            <person name="Sisk P."/>
            <person name="Sykes S."/>
            <person name="Wortman J."/>
            <person name="Nusbaum C."/>
            <person name="Birren B."/>
        </authorList>
    </citation>
    <scope>NUCLEOTIDE SEQUENCE [LARGE SCALE GENOMIC DNA]</scope>
    <source>
        <strain evidence="1 2">CR</strain>
    </source>
</reference>
<proteinExistence type="predicted"/>
<sequence>MKGKKSQNSKSKRKNDKYKKLLGNISKNQDIDLLEYFHVYNENNCRSCGFFFLFIKVCMDKYKNKDTCETKKEIYKNYIIYILNKYANHNDLNNIYIFKMIPENWKISKISNYINFYLRKKLNTQTNLEIYHNLIKSSYLNATYNLIKKKEEKILIQDSIICNVCNTAIEEKEFVYFSETVVLHIKCVCKYNPPQLT</sequence>
<dbReference type="InterPro" id="IPR032914">
    <property type="entry name" value="Vam6/VPS39/TRAP1"/>
</dbReference>
<dbReference type="PANTHER" id="PTHR12894:SF27">
    <property type="entry name" value="TRANSFORMING GROWTH FACTOR-BETA RECEPTOR-ASSOCIATED PROTEIN 1"/>
    <property type="match status" value="1"/>
</dbReference>